<protein>
    <recommendedName>
        <fullName evidence="4">Type II secretion system (T2SS) protein M subtype b</fullName>
    </recommendedName>
</protein>
<dbReference type="AlphaFoldDB" id="A0A316EW44"/>
<organism evidence="2 3">
    <name type="scientific">Cupriavidus plantarum</name>
    <dbReference type="NCBI Taxonomy" id="942865"/>
    <lineage>
        <taxon>Bacteria</taxon>
        <taxon>Pseudomonadati</taxon>
        <taxon>Pseudomonadota</taxon>
        <taxon>Betaproteobacteria</taxon>
        <taxon>Burkholderiales</taxon>
        <taxon>Burkholderiaceae</taxon>
        <taxon>Cupriavidus</taxon>
    </lineage>
</organism>
<accession>A0A316EW44</accession>
<dbReference type="Gene3D" id="3.30.70.60">
    <property type="match status" value="1"/>
</dbReference>
<evidence type="ECO:0000313" key="2">
    <source>
        <dbReference type="EMBL" id="PWK35153.1"/>
    </source>
</evidence>
<evidence type="ECO:0000256" key="1">
    <source>
        <dbReference type="SAM" id="Phobius"/>
    </source>
</evidence>
<evidence type="ECO:0008006" key="4">
    <source>
        <dbReference type="Google" id="ProtNLM"/>
    </source>
</evidence>
<comment type="caution">
    <text evidence="2">The sequence shown here is derived from an EMBL/GenBank/DDBJ whole genome shotgun (WGS) entry which is preliminary data.</text>
</comment>
<feature type="transmembrane region" description="Helical" evidence="1">
    <location>
        <begin position="20"/>
        <end position="38"/>
    </location>
</feature>
<dbReference type="Proteomes" id="UP000245754">
    <property type="component" value="Unassembled WGS sequence"/>
</dbReference>
<proteinExistence type="predicted"/>
<keyword evidence="3" id="KW-1185">Reference proteome</keyword>
<name>A0A316EW44_9BURK</name>
<sequence>MTRWLWELRRARWRFGTFGWLALLLMVAATGVVVMEILPMRADLARWEEDLSRREAELKHAPTPAPDVVGGGMNADQRFSVFLHSFHAIASKHGLSIPQVTYQMATEDEASLRRYLVEATFTGAYLPVRMFVSDLRLLRGVRIERVSLSRTGIDKTQLDVRLKCSFLVEVSP</sequence>
<keyword evidence="1" id="KW-0472">Membrane</keyword>
<reference evidence="2 3" key="1">
    <citation type="submission" date="2018-05" db="EMBL/GenBank/DDBJ databases">
        <title>Genomic Encyclopedia of Type Strains, Phase IV (KMG-V): Genome sequencing to study the core and pangenomes of soil and plant-associated prokaryotes.</title>
        <authorList>
            <person name="Whitman W."/>
        </authorList>
    </citation>
    <scope>NUCLEOTIDE SEQUENCE [LARGE SCALE GENOMIC DNA]</scope>
    <source>
        <strain evidence="2 3">SLV-132</strain>
    </source>
</reference>
<dbReference type="RefSeq" id="WP_109583250.1">
    <property type="nucleotide sequence ID" value="NZ_QGGT01000002.1"/>
</dbReference>
<dbReference type="InterPro" id="IPR014717">
    <property type="entry name" value="Transl_elong_EF1B/ribsomal_bS6"/>
</dbReference>
<evidence type="ECO:0000313" key="3">
    <source>
        <dbReference type="Proteomes" id="UP000245754"/>
    </source>
</evidence>
<gene>
    <name evidence="2" type="ORF">C7419_102429</name>
</gene>
<keyword evidence="1" id="KW-1133">Transmembrane helix</keyword>
<dbReference type="EMBL" id="QGGT01000002">
    <property type="protein sequence ID" value="PWK35153.1"/>
    <property type="molecule type" value="Genomic_DNA"/>
</dbReference>
<keyword evidence="1" id="KW-0812">Transmembrane</keyword>